<organism evidence="6 7">
    <name type="scientific">Jannaschia donghaensis</name>
    <dbReference type="NCBI Taxonomy" id="420998"/>
    <lineage>
        <taxon>Bacteria</taxon>
        <taxon>Pseudomonadati</taxon>
        <taxon>Pseudomonadota</taxon>
        <taxon>Alphaproteobacteria</taxon>
        <taxon>Rhodobacterales</taxon>
        <taxon>Roseobacteraceae</taxon>
        <taxon>Jannaschia</taxon>
    </lineage>
</organism>
<dbReference type="InterPro" id="IPR001034">
    <property type="entry name" value="DeoR_HTH"/>
</dbReference>
<dbReference type="OrthoDB" id="9814815at2"/>
<keyword evidence="2" id="KW-0805">Transcription regulation</keyword>
<dbReference type="Pfam" id="PF08220">
    <property type="entry name" value="HTH_DeoR"/>
    <property type="match status" value="1"/>
</dbReference>
<dbReference type="PANTHER" id="PTHR30363">
    <property type="entry name" value="HTH-TYPE TRANSCRIPTIONAL REGULATOR SRLR-RELATED"/>
    <property type="match status" value="1"/>
</dbReference>
<dbReference type="EMBL" id="CXSU01000005">
    <property type="protein sequence ID" value="CTQ48219.1"/>
    <property type="molecule type" value="Genomic_DNA"/>
</dbReference>
<feature type="domain" description="HTH deoR-type" evidence="5">
    <location>
        <begin position="2"/>
        <end position="57"/>
    </location>
</feature>
<dbReference type="SMART" id="SM01134">
    <property type="entry name" value="DeoRC"/>
    <property type="match status" value="1"/>
</dbReference>
<dbReference type="InterPro" id="IPR018356">
    <property type="entry name" value="Tscrpt_reg_HTH_DeoR_CS"/>
</dbReference>
<accession>A0A0M6YEN4</accession>
<dbReference type="PROSITE" id="PS00894">
    <property type="entry name" value="HTH_DEOR_1"/>
    <property type="match status" value="1"/>
</dbReference>
<dbReference type="PROSITE" id="PS51000">
    <property type="entry name" value="HTH_DEOR_2"/>
    <property type="match status" value="1"/>
</dbReference>
<evidence type="ECO:0000313" key="7">
    <source>
        <dbReference type="Proteomes" id="UP000049222"/>
    </source>
</evidence>
<evidence type="ECO:0000259" key="5">
    <source>
        <dbReference type="PROSITE" id="PS51000"/>
    </source>
</evidence>
<keyword evidence="7" id="KW-1185">Reference proteome</keyword>
<dbReference type="PANTHER" id="PTHR30363:SF4">
    <property type="entry name" value="GLYCEROL-3-PHOSPHATE REGULON REPRESSOR"/>
    <property type="match status" value="1"/>
</dbReference>
<dbReference type="InterPro" id="IPR014036">
    <property type="entry name" value="DeoR-like_C"/>
</dbReference>
<dbReference type="PRINTS" id="PR00037">
    <property type="entry name" value="HTHLACR"/>
</dbReference>
<dbReference type="InterPro" id="IPR036390">
    <property type="entry name" value="WH_DNA-bd_sf"/>
</dbReference>
<sequence>MLTSRQQKILARVETQQRVRVDDLAADFATTPQTIRKDLQALEQLHHIVRFHGGATLVGGIEYTAPAQRETTAVAAKRAIAAAVSARIPQTCTMFLNAGTTTAQVARHLAGHHHLRVITDNVDLAAEIRGFPGLEVVVPGGAVRRSDGAIMGAEAVDYIRQFRVDFALIGAAALAEDGALLDYDLAGVQVCRAMVAHARHIILALDCAKFGRAAPVRLGHLGDIHTLVTEAAPPDWVAGLCRTHDVELILADG</sequence>
<dbReference type="AlphaFoldDB" id="A0A0M6YEN4"/>
<reference evidence="6 7" key="1">
    <citation type="submission" date="2015-07" db="EMBL/GenBank/DDBJ databases">
        <authorList>
            <person name="Noorani M."/>
        </authorList>
    </citation>
    <scope>NUCLEOTIDE SEQUENCE [LARGE SCALE GENOMIC DNA]</scope>
    <source>
        <strain evidence="6 7">CECT 7802</strain>
    </source>
</reference>
<dbReference type="InterPro" id="IPR050313">
    <property type="entry name" value="Carb_Metab_HTH_regulators"/>
</dbReference>
<protein>
    <submittedName>
        <fullName evidence="6">Glycerol-3-phosphate regulon repressor</fullName>
    </submittedName>
</protein>
<dbReference type="SMART" id="SM00420">
    <property type="entry name" value="HTH_DEOR"/>
    <property type="match status" value="1"/>
</dbReference>
<gene>
    <name evidence="6" type="primary">glpR_1</name>
    <name evidence="6" type="ORF">JDO7802_00221</name>
</gene>
<evidence type="ECO:0000256" key="2">
    <source>
        <dbReference type="ARBA" id="ARBA00023015"/>
    </source>
</evidence>
<dbReference type="SUPFAM" id="SSF46785">
    <property type="entry name" value="Winged helix' DNA-binding domain"/>
    <property type="match status" value="1"/>
</dbReference>
<keyword evidence="1" id="KW-0678">Repressor</keyword>
<dbReference type="Pfam" id="PF00455">
    <property type="entry name" value="DeoRC"/>
    <property type="match status" value="1"/>
</dbReference>
<proteinExistence type="predicted"/>
<evidence type="ECO:0000256" key="4">
    <source>
        <dbReference type="ARBA" id="ARBA00023163"/>
    </source>
</evidence>
<dbReference type="SUPFAM" id="SSF100950">
    <property type="entry name" value="NagB/RpiA/CoA transferase-like"/>
    <property type="match status" value="1"/>
</dbReference>
<keyword evidence="3" id="KW-0238">DNA-binding</keyword>
<dbReference type="GO" id="GO:0003677">
    <property type="term" value="F:DNA binding"/>
    <property type="evidence" value="ECO:0007669"/>
    <property type="project" value="UniProtKB-KW"/>
</dbReference>
<dbReference type="InterPro" id="IPR037171">
    <property type="entry name" value="NagB/RpiA_transferase-like"/>
</dbReference>
<dbReference type="RefSeq" id="WP_055081849.1">
    <property type="nucleotide sequence ID" value="NZ_CXSU01000005.1"/>
</dbReference>
<evidence type="ECO:0000256" key="1">
    <source>
        <dbReference type="ARBA" id="ARBA00022491"/>
    </source>
</evidence>
<evidence type="ECO:0000313" key="6">
    <source>
        <dbReference type="EMBL" id="CTQ48219.1"/>
    </source>
</evidence>
<keyword evidence="4" id="KW-0804">Transcription</keyword>
<dbReference type="Proteomes" id="UP000049222">
    <property type="component" value="Unassembled WGS sequence"/>
</dbReference>
<name>A0A0M6YEN4_9RHOB</name>
<dbReference type="GO" id="GO:0003700">
    <property type="term" value="F:DNA-binding transcription factor activity"/>
    <property type="evidence" value="ECO:0007669"/>
    <property type="project" value="InterPro"/>
</dbReference>
<dbReference type="STRING" id="420998.JDO7802_00221"/>
<evidence type="ECO:0000256" key="3">
    <source>
        <dbReference type="ARBA" id="ARBA00023125"/>
    </source>
</evidence>